<name>A0A4R5B8V5_9ACTN</name>
<protein>
    <recommendedName>
        <fullName evidence="1">DUF7662 domain-containing protein</fullName>
    </recommendedName>
</protein>
<keyword evidence="3" id="KW-1185">Reference proteome</keyword>
<dbReference type="AlphaFoldDB" id="A0A4R5B8V5"/>
<dbReference type="Proteomes" id="UP000295578">
    <property type="component" value="Unassembled WGS sequence"/>
</dbReference>
<dbReference type="RefSeq" id="WP_132199236.1">
    <property type="nucleotide sequence ID" value="NZ_SMKY01000097.1"/>
</dbReference>
<evidence type="ECO:0000259" key="1">
    <source>
        <dbReference type="Pfam" id="PF24698"/>
    </source>
</evidence>
<gene>
    <name evidence="2" type="ORF">E1293_21470</name>
</gene>
<comment type="caution">
    <text evidence="2">The sequence shown here is derived from an EMBL/GenBank/DDBJ whole genome shotgun (WGS) entry which is preliminary data.</text>
</comment>
<dbReference type="EMBL" id="SMKY01000097">
    <property type="protein sequence ID" value="TDD80144.1"/>
    <property type="molecule type" value="Genomic_DNA"/>
</dbReference>
<proteinExistence type="predicted"/>
<dbReference type="InterPro" id="IPR056079">
    <property type="entry name" value="DUF7662"/>
</dbReference>
<sequence>MVRREQYERLERHLRSDGRQRIEMTFAEVSAVIGAALPRSAFDYQAWWATDSKHTQAVWLNAGFQARPNLTAQRATFTKTADG</sequence>
<reference evidence="2 3" key="1">
    <citation type="submission" date="2019-03" db="EMBL/GenBank/DDBJ databases">
        <title>Draft genome sequences of novel Actinobacteria.</title>
        <authorList>
            <person name="Sahin N."/>
            <person name="Ay H."/>
            <person name="Saygin H."/>
        </authorList>
    </citation>
    <scope>NUCLEOTIDE SEQUENCE [LARGE SCALE GENOMIC DNA]</scope>
    <source>
        <strain evidence="2 3">DSM 45941</strain>
    </source>
</reference>
<feature type="domain" description="DUF7662" evidence="1">
    <location>
        <begin position="7"/>
        <end position="79"/>
    </location>
</feature>
<dbReference type="OrthoDB" id="3480230at2"/>
<evidence type="ECO:0000313" key="3">
    <source>
        <dbReference type="Proteomes" id="UP000295578"/>
    </source>
</evidence>
<evidence type="ECO:0000313" key="2">
    <source>
        <dbReference type="EMBL" id="TDD80144.1"/>
    </source>
</evidence>
<accession>A0A4R5B8V5</accession>
<organism evidence="2 3">
    <name type="scientific">Actinomadura darangshiensis</name>
    <dbReference type="NCBI Taxonomy" id="705336"/>
    <lineage>
        <taxon>Bacteria</taxon>
        <taxon>Bacillati</taxon>
        <taxon>Actinomycetota</taxon>
        <taxon>Actinomycetes</taxon>
        <taxon>Streptosporangiales</taxon>
        <taxon>Thermomonosporaceae</taxon>
        <taxon>Actinomadura</taxon>
    </lineage>
</organism>
<dbReference type="Pfam" id="PF24698">
    <property type="entry name" value="DUF7662"/>
    <property type="match status" value="1"/>
</dbReference>